<dbReference type="GO" id="GO:0005886">
    <property type="term" value="C:plasma membrane"/>
    <property type="evidence" value="ECO:0007669"/>
    <property type="project" value="UniProtKB-SubCell"/>
</dbReference>
<feature type="compositionally biased region" description="Pro residues" evidence="11">
    <location>
        <begin position="430"/>
        <end position="455"/>
    </location>
</feature>
<evidence type="ECO:0000256" key="9">
    <source>
        <dbReference type="ARBA" id="ARBA00023136"/>
    </source>
</evidence>
<dbReference type="PROSITE" id="PS51892">
    <property type="entry name" value="SUBTILASE"/>
    <property type="match status" value="1"/>
</dbReference>
<reference evidence="15 16" key="1">
    <citation type="submission" date="2018-11" db="EMBL/GenBank/DDBJ databases">
        <title>Sequencing the genomes of 1000 actinobacteria strains.</title>
        <authorList>
            <person name="Klenk H.-P."/>
        </authorList>
    </citation>
    <scope>NUCLEOTIDE SEQUENCE [LARGE SCALE GENOMIC DNA]</scope>
    <source>
        <strain evidence="15 16">DSM 44781</strain>
    </source>
</reference>
<feature type="transmembrane region" description="Helical" evidence="12">
    <location>
        <begin position="399"/>
        <end position="421"/>
    </location>
</feature>
<evidence type="ECO:0000259" key="14">
    <source>
        <dbReference type="Pfam" id="PF00082"/>
    </source>
</evidence>
<dbReference type="EMBL" id="RKQG01000001">
    <property type="protein sequence ID" value="RPE34600.1"/>
    <property type="molecule type" value="Genomic_DNA"/>
</dbReference>
<evidence type="ECO:0000256" key="1">
    <source>
        <dbReference type="ARBA" id="ARBA00004162"/>
    </source>
</evidence>
<evidence type="ECO:0000256" key="13">
    <source>
        <dbReference type="SAM" id="SignalP"/>
    </source>
</evidence>
<dbReference type="SUPFAM" id="SSF52743">
    <property type="entry name" value="Subtilisin-like"/>
    <property type="match status" value="1"/>
</dbReference>
<proteinExistence type="inferred from homology"/>
<dbReference type="Pfam" id="PF00082">
    <property type="entry name" value="Peptidase_S8"/>
    <property type="match status" value="1"/>
</dbReference>
<gene>
    <name evidence="15" type="ORF">EDD38_2922</name>
</gene>
<evidence type="ECO:0000256" key="2">
    <source>
        <dbReference type="ARBA" id="ARBA00011073"/>
    </source>
</evidence>
<feature type="compositionally biased region" description="Low complexity" evidence="11">
    <location>
        <begin position="488"/>
        <end position="510"/>
    </location>
</feature>
<dbReference type="Proteomes" id="UP000266906">
    <property type="component" value="Unassembled WGS sequence"/>
</dbReference>
<feature type="active site" description="Charge relay system" evidence="10">
    <location>
        <position position="68"/>
    </location>
</feature>
<feature type="region of interest" description="Disordered" evidence="11">
    <location>
        <begin position="425"/>
        <end position="510"/>
    </location>
</feature>
<comment type="subcellular location">
    <subcellularLocation>
        <location evidence="1">Cell membrane</location>
        <topology evidence="1">Single-pass membrane protein</topology>
    </subcellularLocation>
</comment>
<name>A0A3N4S793_9ACTN</name>
<organism evidence="15 16">
    <name type="scientific">Kitasatospora cineracea</name>
    <dbReference type="NCBI Taxonomy" id="88074"/>
    <lineage>
        <taxon>Bacteria</taxon>
        <taxon>Bacillati</taxon>
        <taxon>Actinomycetota</taxon>
        <taxon>Actinomycetes</taxon>
        <taxon>Kitasatosporales</taxon>
        <taxon>Streptomycetaceae</taxon>
        <taxon>Kitasatospora</taxon>
    </lineage>
</organism>
<dbReference type="PANTHER" id="PTHR43806">
    <property type="entry name" value="PEPTIDASE S8"/>
    <property type="match status" value="1"/>
</dbReference>
<dbReference type="AlphaFoldDB" id="A0A3N4S793"/>
<dbReference type="InterPro" id="IPR050131">
    <property type="entry name" value="Peptidase_S8_subtilisin-like"/>
</dbReference>
<evidence type="ECO:0000256" key="8">
    <source>
        <dbReference type="ARBA" id="ARBA00022989"/>
    </source>
</evidence>
<evidence type="ECO:0000256" key="11">
    <source>
        <dbReference type="SAM" id="MobiDB-lite"/>
    </source>
</evidence>
<feature type="chain" id="PRO_5018262037" evidence="13">
    <location>
        <begin position="35"/>
        <end position="510"/>
    </location>
</feature>
<dbReference type="PROSITE" id="PS00136">
    <property type="entry name" value="SUBTILASE_ASP"/>
    <property type="match status" value="1"/>
</dbReference>
<feature type="domain" description="Peptidase S8/S53" evidence="14">
    <location>
        <begin position="59"/>
        <end position="317"/>
    </location>
</feature>
<feature type="active site" description="Charge relay system" evidence="10">
    <location>
        <position position="102"/>
    </location>
</feature>
<keyword evidence="3" id="KW-1003">Cell membrane</keyword>
<dbReference type="InterPro" id="IPR036852">
    <property type="entry name" value="Peptidase_S8/S53_dom_sf"/>
</dbReference>
<evidence type="ECO:0000256" key="3">
    <source>
        <dbReference type="ARBA" id="ARBA00022475"/>
    </source>
</evidence>
<evidence type="ECO:0000256" key="4">
    <source>
        <dbReference type="ARBA" id="ARBA00022670"/>
    </source>
</evidence>
<dbReference type="NCBIfam" id="TIGR03921">
    <property type="entry name" value="T7SS_mycosin"/>
    <property type="match status" value="1"/>
</dbReference>
<feature type="region of interest" description="Disordered" evidence="11">
    <location>
        <begin position="326"/>
        <end position="396"/>
    </location>
</feature>
<evidence type="ECO:0000256" key="5">
    <source>
        <dbReference type="ARBA" id="ARBA00022692"/>
    </source>
</evidence>
<evidence type="ECO:0000256" key="7">
    <source>
        <dbReference type="ARBA" id="ARBA00022825"/>
    </source>
</evidence>
<keyword evidence="16" id="KW-1185">Reference proteome</keyword>
<feature type="signal peptide" evidence="13">
    <location>
        <begin position="1"/>
        <end position="34"/>
    </location>
</feature>
<dbReference type="GO" id="GO:0004252">
    <property type="term" value="F:serine-type endopeptidase activity"/>
    <property type="evidence" value="ECO:0007669"/>
    <property type="project" value="UniProtKB-UniRule"/>
</dbReference>
<keyword evidence="7 10" id="KW-0720">Serine protease</keyword>
<keyword evidence="9 12" id="KW-0472">Membrane</keyword>
<dbReference type="RefSeq" id="WP_123818347.1">
    <property type="nucleotide sequence ID" value="NZ_RKQG01000001.1"/>
</dbReference>
<evidence type="ECO:0000256" key="6">
    <source>
        <dbReference type="ARBA" id="ARBA00022801"/>
    </source>
</evidence>
<evidence type="ECO:0000313" key="15">
    <source>
        <dbReference type="EMBL" id="RPE34600.1"/>
    </source>
</evidence>
<protein>
    <submittedName>
        <fullName evidence="15">Type VII secretion-associated serine protease mycosin</fullName>
    </submittedName>
</protein>
<dbReference type="Gene3D" id="3.40.50.200">
    <property type="entry name" value="Peptidase S8/S53 domain"/>
    <property type="match status" value="1"/>
</dbReference>
<dbReference type="InterPro" id="IPR015500">
    <property type="entry name" value="Peptidase_S8_subtilisin-rel"/>
</dbReference>
<keyword evidence="4 10" id="KW-0645">Protease</keyword>
<comment type="similarity">
    <text evidence="2 10">Belongs to the peptidase S8 family.</text>
</comment>
<dbReference type="GO" id="GO:0006508">
    <property type="term" value="P:proteolysis"/>
    <property type="evidence" value="ECO:0007669"/>
    <property type="project" value="UniProtKB-KW"/>
</dbReference>
<keyword evidence="6 10" id="KW-0378">Hydrolase</keyword>
<dbReference type="InterPro" id="IPR023834">
    <property type="entry name" value="T7SS_pept_S8A_mycosin"/>
</dbReference>
<keyword evidence="13" id="KW-0732">Signal</keyword>
<dbReference type="PANTHER" id="PTHR43806:SF11">
    <property type="entry name" value="CEREVISIN-RELATED"/>
    <property type="match status" value="1"/>
</dbReference>
<keyword evidence="8 12" id="KW-1133">Transmembrane helix</keyword>
<dbReference type="InterPro" id="IPR000209">
    <property type="entry name" value="Peptidase_S8/S53_dom"/>
</dbReference>
<feature type="active site" description="Charge relay system" evidence="10">
    <location>
        <position position="271"/>
    </location>
</feature>
<comment type="caution">
    <text evidence="15">The sequence shown here is derived from an EMBL/GenBank/DDBJ whole genome shotgun (WGS) entry which is preliminary data.</text>
</comment>
<evidence type="ECO:0000256" key="12">
    <source>
        <dbReference type="SAM" id="Phobius"/>
    </source>
</evidence>
<dbReference type="PRINTS" id="PR00723">
    <property type="entry name" value="SUBTILISIN"/>
</dbReference>
<keyword evidence="5 12" id="KW-0812">Transmembrane</keyword>
<sequence>MRGTGRAGRGRRFAAAAAVGAVLWGWTTAGPASAADSIRAQEWHLDAMHADEMWRTSTGKGITVAVVDTGVQADAPDLAGQLVPGTDLSGLPEGALADPAGHGTHMASDIAGTGKNLNGQGAYGLAPGAKILPVKINDSGGGSAENDDRYVDQLSRGITYAADHGAKVVNVSQGIGGLSPANRSKLQAAVDHARDRGALVIAAAGNSGDSGNGVQFPAALPGVVGVAGTDRDAKAWSKSQHGPQVVLAAPAVEIYGACTSGSGYCKGDGTSDSTALTSAAAALIWSVHPDWTANQVLRVMINTASNPEERSDYLGYGVIRPRIALTSPGDPGPADVSPLPGAGAGAGAAASPGAGKSGAADQPGGAASDAASAAPEGSAPAESSAPEATGQQSSGSGSLPLVVGGAVAGVLVLVLVAVLVVRRNRSTGPGPVPPGAPYGVPPQQQPYAPQPPAPQPYGQQPAAPPAAPPRYGQQPPYGRPAAPPAAPPGYGQQPPYGQQQPPSGGNPYAN</sequence>
<accession>A0A3N4S793</accession>
<feature type="compositionally biased region" description="Pro residues" evidence="11">
    <location>
        <begin position="477"/>
        <end position="487"/>
    </location>
</feature>
<evidence type="ECO:0000313" key="16">
    <source>
        <dbReference type="Proteomes" id="UP000266906"/>
    </source>
</evidence>
<feature type="compositionally biased region" description="Low complexity" evidence="11">
    <location>
        <begin position="347"/>
        <end position="388"/>
    </location>
</feature>
<dbReference type="InterPro" id="IPR023827">
    <property type="entry name" value="Peptidase_S8_Asp-AS"/>
</dbReference>
<evidence type="ECO:0000256" key="10">
    <source>
        <dbReference type="PROSITE-ProRule" id="PRU01240"/>
    </source>
</evidence>